<accession>A0A059E3N9</accession>
<dbReference type="InterPro" id="IPR010247">
    <property type="entry name" value="HutG_amidohyd"/>
</dbReference>
<gene>
    <name evidence="1" type="ORF">HY36_15885</name>
</gene>
<evidence type="ECO:0000313" key="1">
    <source>
        <dbReference type="EMBL" id="KCZ62248.1"/>
    </source>
</evidence>
<evidence type="ECO:0000313" key="2">
    <source>
        <dbReference type="Proteomes" id="UP000024547"/>
    </source>
</evidence>
<protein>
    <recommendedName>
        <fullName evidence="3">N-formylglutamate deformylase</fullName>
    </recommendedName>
</protein>
<dbReference type="NCBIfam" id="TIGR02017">
    <property type="entry name" value="hutG_amidohyd"/>
    <property type="match status" value="1"/>
</dbReference>
<dbReference type="EMBL" id="AWFH01000010">
    <property type="protein sequence ID" value="KCZ62248.1"/>
    <property type="molecule type" value="Genomic_DNA"/>
</dbReference>
<evidence type="ECO:0008006" key="3">
    <source>
        <dbReference type="Google" id="ProtNLM"/>
    </source>
</evidence>
<dbReference type="eggNOG" id="COG3741">
    <property type="taxonomic scope" value="Bacteria"/>
</dbReference>
<dbReference type="InterPro" id="IPR007709">
    <property type="entry name" value="N-FG_amidohydro"/>
</dbReference>
<keyword evidence="2" id="KW-1185">Reference proteome</keyword>
<dbReference type="Pfam" id="PF05013">
    <property type="entry name" value="FGase"/>
    <property type="match status" value="1"/>
</dbReference>
<name>A0A059E3N9_9PROT</name>
<dbReference type="Proteomes" id="UP000024547">
    <property type="component" value="Unassembled WGS sequence"/>
</dbReference>
<dbReference type="SUPFAM" id="SSF53187">
    <property type="entry name" value="Zn-dependent exopeptidases"/>
    <property type="match status" value="1"/>
</dbReference>
<dbReference type="AlphaFoldDB" id="A0A059E3N9"/>
<comment type="caution">
    <text evidence="1">The sequence shown here is derived from an EMBL/GenBank/DDBJ whole genome shotgun (WGS) entry which is preliminary data.</text>
</comment>
<proteinExistence type="predicted"/>
<dbReference type="Gene3D" id="3.40.630.40">
    <property type="entry name" value="Zn-dependent exopeptidases"/>
    <property type="match status" value="1"/>
</dbReference>
<dbReference type="PATRIC" id="fig|1280948.3.peg.1407"/>
<dbReference type="STRING" id="1280948.HY36_15885"/>
<reference evidence="1 2" key="1">
    <citation type="journal article" date="2014" name="Antonie Van Leeuwenhoek">
        <title>Hyphomonas beringensis sp. nov. and Hyphomonas chukchiensis sp. nov., isolated from surface seawater of the Bering Sea and Chukchi Sea.</title>
        <authorList>
            <person name="Li C."/>
            <person name="Lai Q."/>
            <person name="Li G."/>
            <person name="Dong C."/>
            <person name="Wang J."/>
            <person name="Liao Y."/>
            <person name="Shao Z."/>
        </authorList>
    </citation>
    <scope>NUCLEOTIDE SEQUENCE [LARGE SCALE GENOMIC DNA]</scope>
    <source>
        <strain evidence="1 2">22II1-22F38</strain>
    </source>
</reference>
<sequence>MKANFNRYVIDANRSPDSESLYPGLNTTGLVPTTDFDGLPIWESEPLSDEIDARRTAWHAPYHAALAHEIHRVRELHGIAVLYDCHSIRSSAPYLFQGRLPDFNIGTNSGLSCDVRIADAVEEVCHKAQGLTTVRDGRFRGGWTTRHYGCPDNGIHAIQMELAQSAYLSTESEPFNYDIEKSNTLRGHLRSILDAIIAEITTLESKTL</sequence>
<organism evidence="1 2">
    <name type="scientific">Hyphomonas atlantica</name>
    <dbReference type="NCBI Taxonomy" id="1280948"/>
    <lineage>
        <taxon>Bacteria</taxon>
        <taxon>Pseudomonadati</taxon>
        <taxon>Pseudomonadota</taxon>
        <taxon>Alphaproteobacteria</taxon>
        <taxon>Hyphomonadales</taxon>
        <taxon>Hyphomonadaceae</taxon>
        <taxon>Hyphomonas</taxon>
    </lineage>
</organism>